<feature type="transmembrane region" description="Helical" evidence="1">
    <location>
        <begin position="169"/>
        <end position="189"/>
    </location>
</feature>
<feature type="transmembrane region" description="Helical" evidence="1">
    <location>
        <begin position="354"/>
        <end position="387"/>
    </location>
</feature>
<feature type="transmembrane region" description="Helical" evidence="1">
    <location>
        <begin position="295"/>
        <end position="317"/>
    </location>
</feature>
<proteinExistence type="predicted"/>
<feature type="transmembrane region" description="Helical" evidence="1">
    <location>
        <begin position="210"/>
        <end position="231"/>
    </location>
</feature>
<feature type="transmembrane region" description="Helical" evidence="1">
    <location>
        <begin position="130"/>
        <end position="149"/>
    </location>
</feature>
<feature type="transmembrane region" description="Helical" evidence="1">
    <location>
        <begin position="50"/>
        <end position="68"/>
    </location>
</feature>
<accession>A0A0F9YHK2</accession>
<sequence length="391" mass="40878">MLRAFFSRSLFNPSHIVAGFIAVLVGYTSSAVIIFQAAEAAGASPDEISSWLWALGIGMGITSIGLSLRYRSPILIAWSTPGGALLATGLPGFSLNEAIGVFLFNAALITLCGLFGWFDRIMRLIPASLAGAMLAGVLLPFGLHLFVALEQQTLMVGAMLITYLLGRQFLPRYVVPLALLVGVLIAALGDQLHMDALDWTLAQPVWTAPAFSLTALIGVGIPMFIVTMASQNVPGMAVLRANGYQVPASPLMTTTGITGLLLAPFGGYTFNLAAISAAICAGKDADPDPAQRYRATIWGGLFYLLTGLFGATVASLFAAFPQALIMAIAGLALLGTIGNSLATALHNESQREAAFLTFLVTASGLSLLGIGSAFWGLVLGMLVLQLAGRRA</sequence>
<dbReference type="Pfam" id="PF03594">
    <property type="entry name" value="BenE"/>
    <property type="match status" value="1"/>
</dbReference>
<evidence type="ECO:0008006" key="3">
    <source>
        <dbReference type="Google" id="ProtNLM"/>
    </source>
</evidence>
<keyword evidence="1" id="KW-0472">Membrane</keyword>
<feature type="transmembrane region" description="Helical" evidence="1">
    <location>
        <begin position="75"/>
        <end position="93"/>
    </location>
</feature>
<dbReference type="GO" id="GO:0005886">
    <property type="term" value="C:plasma membrane"/>
    <property type="evidence" value="ECO:0007669"/>
    <property type="project" value="TreeGrafter"/>
</dbReference>
<protein>
    <recommendedName>
        <fullName evidence="3">Benzoate transporter</fullName>
    </recommendedName>
</protein>
<reference evidence="2" key="1">
    <citation type="journal article" date="2015" name="Nature">
        <title>Complex archaea that bridge the gap between prokaryotes and eukaryotes.</title>
        <authorList>
            <person name="Spang A."/>
            <person name="Saw J.H."/>
            <person name="Jorgensen S.L."/>
            <person name="Zaremba-Niedzwiedzka K."/>
            <person name="Martijn J."/>
            <person name="Lind A.E."/>
            <person name="van Eijk R."/>
            <person name="Schleper C."/>
            <person name="Guy L."/>
            <person name="Ettema T.J."/>
        </authorList>
    </citation>
    <scope>NUCLEOTIDE SEQUENCE</scope>
</reference>
<evidence type="ECO:0000313" key="2">
    <source>
        <dbReference type="EMBL" id="KKO03859.1"/>
    </source>
</evidence>
<feature type="transmembrane region" description="Helical" evidence="1">
    <location>
        <begin position="99"/>
        <end position="118"/>
    </location>
</feature>
<dbReference type="AlphaFoldDB" id="A0A0F9YHK2"/>
<keyword evidence="1" id="KW-0812">Transmembrane</keyword>
<dbReference type="NCBIfam" id="TIGR00843">
    <property type="entry name" value="benE"/>
    <property type="match status" value="1"/>
</dbReference>
<evidence type="ECO:0000256" key="1">
    <source>
        <dbReference type="SAM" id="Phobius"/>
    </source>
</evidence>
<name>A0A0F9YHK2_9ZZZZ</name>
<dbReference type="GO" id="GO:0042925">
    <property type="term" value="F:benzoate transmembrane transporter activity"/>
    <property type="evidence" value="ECO:0007669"/>
    <property type="project" value="InterPro"/>
</dbReference>
<gene>
    <name evidence="2" type="ORF">LCGC14_0092860</name>
</gene>
<feature type="transmembrane region" description="Helical" evidence="1">
    <location>
        <begin position="251"/>
        <end position="274"/>
    </location>
</feature>
<dbReference type="PANTHER" id="PTHR30199:SF0">
    <property type="entry name" value="INNER MEMBRANE PROTEIN YDCO"/>
    <property type="match status" value="1"/>
</dbReference>
<feature type="transmembrane region" description="Helical" evidence="1">
    <location>
        <begin position="16"/>
        <end position="38"/>
    </location>
</feature>
<comment type="caution">
    <text evidence="2">The sequence shown here is derived from an EMBL/GenBank/DDBJ whole genome shotgun (WGS) entry which is preliminary data.</text>
</comment>
<dbReference type="PANTHER" id="PTHR30199">
    <property type="entry name" value="MFS FAMILY TRANSPORTER, PREDICTED SUBSTRATE BENZOATE"/>
    <property type="match status" value="1"/>
</dbReference>
<dbReference type="EMBL" id="LAZR01000025">
    <property type="protein sequence ID" value="KKO03859.1"/>
    <property type="molecule type" value="Genomic_DNA"/>
</dbReference>
<organism evidence="2">
    <name type="scientific">marine sediment metagenome</name>
    <dbReference type="NCBI Taxonomy" id="412755"/>
    <lineage>
        <taxon>unclassified sequences</taxon>
        <taxon>metagenomes</taxon>
        <taxon>ecological metagenomes</taxon>
    </lineage>
</organism>
<keyword evidence="1" id="KW-1133">Transmembrane helix</keyword>
<dbReference type="InterPro" id="IPR004711">
    <property type="entry name" value="Benzoate_Transporter"/>
</dbReference>
<feature type="transmembrane region" description="Helical" evidence="1">
    <location>
        <begin position="323"/>
        <end position="342"/>
    </location>
</feature>